<dbReference type="AlphaFoldDB" id="A0A8S0XBB9"/>
<sequence>MVITVNGKRWEGEVGAKETLLDFLRERLNLTGTKCGCRSGDCGACKVLLDGEAVNSCTLLVKNLSGKTVLTIEGLAVGDNLHPVQKAFVEKGAIQCGFCTPGMVIQSVALLRKNPLPTEKEIVEALDNNLCRCTGYKKIIEAVQAAASENERIKVSLERNTPPGRQPETEKSRWQGVGARLPNLNARAKVTGRTKYLSDLRFPDLVYGKILYSPQAHARIRSIDTRAAEALPGVLAVATCLNTPSVLYNSALRYERHGLPADERIFPPVVRYVGDRVAAAAALTPEVAAQALSLIKVDYEVLPAVFDAEEALRPEAPRLQAGGNLVREIKVEAGRVALGMAASAYVFEDRIHTPRPHHLALELHACVAQFDPDGKLTVWSTTQNIFAYRVLLAHIFSLPLHKVRVIKPPSGGAFGGKLEMTIEPVAAVLSQMCSRPVKIELTRRETMVSTRTRHAAVVEIKTGVQKDGRILAQEIKVIANTGAYTSSAINVLSAMGDKAFKQYRIPNLTYLGYPVLTNTPVAGAMRGYGSPQLVLAREIHLDRVAKALHLDPVEFRRRNLVQPGDINPKNGESLGGCYPLPCLEEGAEVFGWADWQSPVLPPHIKRGIGMAVGLHGSGVYPVHADVSTVTIKLNEDGTGILGTGAQDLGQGSDTVLAQIACQILGMDLADWTLVSADTELTPWDVGTYASRVTWVAGQAAKLCAEKIADQIKDKAAEVLKAAKDELRLADHKIISTRGEVLLLKDVVWRIQQEDGRELMATHTHKAAFNAVSYGADFAEVEVDTMNEQVKVLRLVAVHDVGKALNPLLVEGQIEGGVQMGLGYALWEDLKLNASGRVTNPSLKRYRMAKAADMPELTVRLVERGEELGAFGAKSIGECATVPVAPAIVNAVVNAIGRNIDVLPLKGGLKNIRSRY</sequence>
<dbReference type="Pfam" id="PF01799">
    <property type="entry name" value="Fer2_2"/>
    <property type="match status" value="1"/>
</dbReference>
<proteinExistence type="inferred from homology"/>
<organism evidence="9">
    <name type="scientific">Acididesulfobacillus acetoxydans</name>
    <dbReference type="NCBI Taxonomy" id="1561005"/>
    <lineage>
        <taxon>Bacteria</taxon>
        <taxon>Bacillati</taxon>
        <taxon>Bacillota</taxon>
        <taxon>Clostridia</taxon>
        <taxon>Eubacteriales</taxon>
        <taxon>Peptococcaceae</taxon>
        <taxon>Acididesulfobacillus</taxon>
    </lineage>
</organism>
<dbReference type="InterPro" id="IPR002888">
    <property type="entry name" value="2Fe-2S-bd"/>
</dbReference>
<protein>
    <submittedName>
        <fullName evidence="9">Aldehyde oxidase and xanthine dehydrogenase, a/b hammerhead domain protein</fullName>
        <ecNumber evidence="9">1.-.-.-</ecNumber>
    </submittedName>
    <submittedName>
        <fullName evidence="10">Xanthine dehydrogenase molybdenum-binding subunit</fullName>
    </submittedName>
</protein>
<dbReference type="InterPro" id="IPR006058">
    <property type="entry name" value="2Fe2S_fd_BS"/>
</dbReference>
<dbReference type="Pfam" id="PF02738">
    <property type="entry name" value="MoCoBD_1"/>
    <property type="match status" value="1"/>
</dbReference>
<dbReference type="CDD" id="cd00207">
    <property type="entry name" value="fer2"/>
    <property type="match status" value="1"/>
</dbReference>
<dbReference type="InterPro" id="IPR036884">
    <property type="entry name" value="2Fe-2S-bd_dom_sf"/>
</dbReference>
<evidence type="ECO:0000256" key="3">
    <source>
        <dbReference type="ARBA" id="ARBA00022714"/>
    </source>
</evidence>
<dbReference type="PROSITE" id="PS51085">
    <property type="entry name" value="2FE2S_FER_2"/>
    <property type="match status" value="1"/>
</dbReference>
<dbReference type="GO" id="GO:0016491">
    <property type="term" value="F:oxidoreductase activity"/>
    <property type="evidence" value="ECO:0007669"/>
    <property type="project" value="UniProtKB-KW"/>
</dbReference>
<reference evidence="9" key="2">
    <citation type="submission" date="2020-01" db="EMBL/GenBank/DDBJ databases">
        <authorList>
            <person name="Hornung B."/>
        </authorList>
    </citation>
    <scope>NUCLEOTIDE SEQUENCE</scope>
    <source>
        <strain evidence="9">PacBioINE</strain>
    </source>
</reference>
<dbReference type="PANTHER" id="PTHR11908">
    <property type="entry name" value="XANTHINE DEHYDROGENASE"/>
    <property type="match status" value="1"/>
</dbReference>
<accession>A0A8S0XBB9</accession>
<gene>
    <name evidence="10" type="ORF">DEACI_1364</name>
    <name evidence="9" type="ORF">DEACI_1689</name>
</gene>
<dbReference type="PROSITE" id="PS00197">
    <property type="entry name" value="2FE2S_FER_1"/>
    <property type="match status" value="1"/>
</dbReference>
<keyword evidence="6" id="KW-0408">Iron</keyword>
<dbReference type="GO" id="GO:0005506">
    <property type="term" value="F:iron ion binding"/>
    <property type="evidence" value="ECO:0007669"/>
    <property type="project" value="InterPro"/>
</dbReference>
<dbReference type="InterPro" id="IPR046867">
    <property type="entry name" value="AldOxase/xan_DH_MoCoBD2"/>
</dbReference>
<dbReference type="InterPro" id="IPR016208">
    <property type="entry name" value="Ald_Oxase/xanthine_DH-like"/>
</dbReference>
<evidence type="ECO:0000313" key="9">
    <source>
        <dbReference type="EMBL" id="CAA7601036.1"/>
    </source>
</evidence>
<evidence type="ECO:0000313" key="10">
    <source>
        <dbReference type="EMBL" id="CEJ06910.1"/>
    </source>
</evidence>
<dbReference type="InterPro" id="IPR037165">
    <property type="entry name" value="AldOxase/xan_DH_Mopterin-bd_sf"/>
</dbReference>
<comment type="similarity">
    <text evidence="1">Belongs to the xanthine dehydrogenase family.</text>
</comment>
<keyword evidence="7" id="KW-0411">Iron-sulfur</keyword>
<keyword evidence="4" id="KW-0479">Metal-binding</keyword>
<keyword evidence="5 9" id="KW-0560">Oxidoreductase</keyword>
<dbReference type="InterPro" id="IPR000674">
    <property type="entry name" value="Ald_Oxase/Xan_DH_a/b"/>
</dbReference>
<dbReference type="InterPro" id="IPR012675">
    <property type="entry name" value="Beta-grasp_dom_sf"/>
</dbReference>
<keyword evidence="11" id="KW-1185">Reference proteome</keyword>
<dbReference type="EC" id="1.-.-.-" evidence="9"/>
<dbReference type="InterPro" id="IPR001041">
    <property type="entry name" value="2Fe-2S_ferredoxin-type"/>
</dbReference>
<dbReference type="Gene3D" id="1.10.150.120">
    <property type="entry name" value="[2Fe-2S]-binding domain"/>
    <property type="match status" value="1"/>
</dbReference>
<dbReference type="EMBL" id="CDGJ01000036">
    <property type="protein sequence ID" value="CEJ06910.1"/>
    <property type="molecule type" value="Genomic_DNA"/>
</dbReference>
<dbReference type="SMART" id="SM01008">
    <property type="entry name" value="Ald_Xan_dh_C"/>
    <property type="match status" value="1"/>
</dbReference>
<dbReference type="RefSeq" id="WP_240986777.1">
    <property type="nucleotide sequence ID" value="NZ_CDGJ01000036.1"/>
</dbReference>
<dbReference type="Proteomes" id="UP000836597">
    <property type="component" value="Chromosome"/>
</dbReference>
<reference evidence="10" key="1">
    <citation type="submission" date="2014-11" db="EMBL/GenBank/DDBJ databases">
        <authorList>
            <person name="Hornung B.V."/>
        </authorList>
    </citation>
    <scope>NUCLEOTIDE SEQUENCE</scope>
    <source>
        <strain evidence="10">INE</strain>
    </source>
</reference>
<dbReference type="Proteomes" id="UP001071230">
    <property type="component" value="Unassembled WGS sequence"/>
</dbReference>
<keyword evidence="3" id="KW-0001">2Fe-2S</keyword>
<dbReference type="Gene3D" id="3.10.20.30">
    <property type="match status" value="1"/>
</dbReference>
<evidence type="ECO:0000256" key="2">
    <source>
        <dbReference type="ARBA" id="ARBA00022505"/>
    </source>
</evidence>
<dbReference type="KEGG" id="aacx:DEACI_1689"/>
<dbReference type="InterPro" id="IPR008274">
    <property type="entry name" value="AldOxase/xan_DH_MoCoBD1"/>
</dbReference>
<dbReference type="Gene3D" id="3.90.1170.50">
    <property type="entry name" value="Aldehyde oxidase/xanthine dehydrogenase, a/b hammerhead"/>
    <property type="match status" value="1"/>
</dbReference>
<dbReference type="GO" id="GO:0051537">
    <property type="term" value="F:2 iron, 2 sulfur cluster binding"/>
    <property type="evidence" value="ECO:0007669"/>
    <property type="project" value="UniProtKB-KW"/>
</dbReference>
<evidence type="ECO:0000313" key="11">
    <source>
        <dbReference type="Proteomes" id="UP001071230"/>
    </source>
</evidence>
<dbReference type="InterPro" id="IPR036856">
    <property type="entry name" value="Ald_Oxase/Xan_DH_a/b_sf"/>
</dbReference>
<dbReference type="InterPro" id="IPR036010">
    <property type="entry name" value="2Fe-2S_ferredoxin-like_sf"/>
</dbReference>
<dbReference type="SUPFAM" id="SSF56003">
    <property type="entry name" value="Molybdenum cofactor-binding domain"/>
    <property type="match status" value="1"/>
</dbReference>
<evidence type="ECO:0000256" key="6">
    <source>
        <dbReference type="ARBA" id="ARBA00023004"/>
    </source>
</evidence>
<dbReference type="FunFam" id="1.10.150.120:FF:000003">
    <property type="entry name" value="Carbon monoxide dehydrogenase, small subunit"/>
    <property type="match status" value="1"/>
</dbReference>
<evidence type="ECO:0000256" key="5">
    <source>
        <dbReference type="ARBA" id="ARBA00023002"/>
    </source>
</evidence>
<dbReference type="Pfam" id="PF01315">
    <property type="entry name" value="Ald_Xan_dh_C"/>
    <property type="match status" value="1"/>
</dbReference>
<dbReference type="PANTHER" id="PTHR11908:SF132">
    <property type="entry name" value="ALDEHYDE OXIDASE 1-RELATED"/>
    <property type="match status" value="1"/>
</dbReference>
<dbReference type="Pfam" id="PF00111">
    <property type="entry name" value="Fer2"/>
    <property type="match status" value="1"/>
</dbReference>
<dbReference type="Gene3D" id="3.30.365.10">
    <property type="entry name" value="Aldehyde oxidase/xanthine dehydrogenase, molybdopterin binding domain"/>
    <property type="match status" value="4"/>
</dbReference>
<feature type="domain" description="2Fe-2S ferredoxin-type" evidence="8">
    <location>
        <begin position="1"/>
        <end position="75"/>
    </location>
</feature>
<dbReference type="SUPFAM" id="SSF47741">
    <property type="entry name" value="CO dehydrogenase ISP C-domain like"/>
    <property type="match status" value="1"/>
</dbReference>
<keyword evidence="2" id="KW-0500">Molybdenum</keyword>
<evidence type="ECO:0000256" key="4">
    <source>
        <dbReference type="ARBA" id="ARBA00022723"/>
    </source>
</evidence>
<evidence type="ECO:0000256" key="7">
    <source>
        <dbReference type="ARBA" id="ARBA00023014"/>
    </source>
</evidence>
<dbReference type="EMBL" id="LR746496">
    <property type="protein sequence ID" value="CAA7601036.1"/>
    <property type="molecule type" value="Genomic_DNA"/>
</dbReference>
<evidence type="ECO:0000256" key="1">
    <source>
        <dbReference type="ARBA" id="ARBA00006849"/>
    </source>
</evidence>
<dbReference type="SUPFAM" id="SSF54292">
    <property type="entry name" value="2Fe-2S ferredoxin-like"/>
    <property type="match status" value="1"/>
</dbReference>
<dbReference type="Pfam" id="PF20256">
    <property type="entry name" value="MoCoBD_2"/>
    <property type="match status" value="1"/>
</dbReference>
<evidence type="ECO:0000259" key="8">
    <source>
        <dbReference type="PROSITE" id="PS51085"/>
    </source>
</evidence>
<dbReference type="SUPFAM" id="SSF54665">
    <property type="entry name" value="CO dehydrogenase molybdoprotein N-domain-like"/>
    <property type="match status" value="1"/>
</dbReference>
<name>A0A8S0XBB9_9FIRM</name>